<name>A0ABY5MPK2_9HYPH</name>
<evidence type="ECO:0000256" key="3">
    <source>
        <dbReference type="ARBA" id="ARBA00023004"/>
    </source>
</evidence>
<evidence type="ECO:0000256" key="1">
    <source>
        <dbReference type="ARBA" id="ARBA00022617"/>
    </source>
</evidence>
<keyword evidence="3 4" id="KW-0408">Iron</keyword>
<feature type="chain" id="PRO_5045582976" evidence="5">
    <location>
        <begin position="23"/>
        <end position="147"/>
    </location>
</feature>
<dbReference type="InterPro" id="IPR051459">
    <property type="entry name" value="Cytochrome_c-type_DH"/>
</dbReference>
<proteinExistence type="predicted"/>
<evidence type="ECO:0000313" key="8">
    <source>
        <dbReference type="Proteomes" id="UP001342418"/>
    </source>
</evidence>
<dbReference type="InterPro" id="IPR009056">
    <property type="entry name" value="Cyt_c-like_dom"/>
</dbReference>
<gene>
    <name evidence="7" type="primary">adhB</name>
    <name evidence="7" type="ORF">NTH_03036</name>
</gene>
<keyword evidence="8" id="KW-1185">Reference proteome</keyword>
<evidence type="ECO:0000256" key="5">
    <source>
        <dbReference type="SAM" id="SignalP"/>
    </source>
</evidence>
<protein>
    <submittedName>
        <fullName evidence="7">Alcohol dehydrogenase cytochrome c subunit</fullName>
    </submittedName>
</protein>
<keyword evidence="1 4" id="KW-0349">Heme</keyword>
<accession>A0ABY5MPK2</accession>
<reference evidence="7 8" key="1">
    <citation type="submission" date="2018-07" db="EMBL/GenBank/DDBJ databases">
        <title>Genome sequence of Nitratireductor thuwali#1536.</title>
        <authorList>
            <person name="Michoud G."/>
            <person name="Merlino G."/>
            <person name="Sefrji F.O."/>
            <person name="Daffonchio D."/>
        </authorList>
    </citation>
    <scope>NUCLEOTIDE SEQUENCE [LARGE SCALE GENOMIC DNA]</scope>
    <source>
        <strain evidence="8">Nit1536</strain>
    </source>
</reference>
<evidence type="ECO:0000256" key="4">
    <source>
        <dbReference type="PROSITE-ProRule" id="PRU00433"/>
    </source>
</evidence>
<dbReference type="PROSITE" id="PS51007">
    <property type="entry name" value="CYTC"/>
    <property type="match status" value="1"/>
</dbReference>
<dbReference type="Pfam" id="PF13442">
    <property type="entry name" value="Cytochrome_CBB3"/>
    <property type="match status" value="1"/>
</dbReference>
<evidence type="ECO:0000313" key="7">
    <source>
        <dbReference type="EMBL" id="UUP18553.1"/>
    </source>
</evidence>
<dbReference type="PANTHER" id="PTHR35008:SF9">
    <property type="entry name" value="CYTOCHROME C DOMAIN-CONTAINING PROTEIN"/>
    <property type="match status" value="1"/>
</dbReference>
<keyword evidence="2 4" id="KW-0479">Metal-binding</keyword>
<dbReference type="SUPFAM" id="SSF46626">
    <property type="entry name" value="Cytochrome c"/>
    <property type="match status" value="1"/>
</dbReference>
<dbReference type="Proteomes" id="UP001342418">
    <property type="component" value="Chromosome"/>
</dbReference>
<dbReference type="Gene3D" id="1.10.760.10">
    <property type="entry name" value="Cytochrome c-like domain"/>
    <property type="match status" value="1"/>
</dbReference>
<evidence type="ECO:0000259" key="6">
    <source>
        <dbReference type="PROSITE" id="PS51007"/>
    </source>
</evidence>
<dbReference type="InterPro" id="IPR036909">
    <property type="entry name" value="Cyt_c-like_dom_sf"/>
</dbReference>
<sequence length="147" mass="15601">MNALTGAVGLAILFGVSTFALAQDGAVGDDQTNTRKLSDYEAMFADPSRIGVTGGEEVYRAICQGCHMPDGEGAVGAGAYPPLADNENLEFPEYPIYIIINGQRAMPPLGEVLDDQQIADVVNYIQTHFGNEYGGDATAEMVAQTRP</sequence>
<dbReference type="RefSeq" id="WP_338530774.1">
    <property type="nucleotide sequence ID" value="NZ_CP030941.1"/>
</dbReference>
<keyword evidence="5" id="KW-0732">Signal</keyword>
<dbReference type="EMBL" id="CP030941">
    <property type="protein sequence ID" value="UUP18553.1"/>
    <property type="molecule type" value="Genomic_DNA"/>
</dbReference>
<feature type="signal peptide" evidence="5">
    <location>
        <begin position="1"/>
        <end position="22"/>
    </location>
</feature>
<organism evidence="7 8">
    <name type="scientific">Nitratireductor thuwali</name>
    <dbReference type="NCBI Taxonomy" id="2267699"/>
    <lineage>
        <taxon>Bacteria</taxon>
        <taxon>Pseudomonadati</taxon>
        <taxon>Pseudomonadota</taxon>
        <taxon>Alphaproteobacteria</taxon>
        <taxon>Hyphomicrobiales</taxon>
        <taxon>Phyllobacteriaceae</taxon>
        <taxon>Nitratireductor</taxon>
    </lineage>
</organism>
<evidence type="ECO:0000256" key="2">
    <source>
        <dbReference type="ARBA" id="ARBA00022723"/>
    </source>
</evidence>
<dbReference type="PANTHER" id="PTHR35008">
    <property type="entry name" value="BLL4482 PROTEIN-RELATED"/>
    <property type="match status" value="1"/>
</dbReference>
<feature type="domain" description="Cytochrome c" evidence="6">
    <location>
        <begin position="50"/>
        <end position="129"/>
    </location>
</feature>